<evidence type="ECO:0008006" key="4">
    <source>
        <dbReference type="Google" id="ProtNLM"/>
    </source>
</evidence>
<proteinExistence type="predicted"/>
<dbReference type="InterPro" id="IPR031573">
    <property type="entry name" value="Cell_wall_rpt"/>
</dbReference>
<keyword evidence="3" id="KW-1185">Reference proteome</keyword>
<dbReference type="AlphaFoldDB" id="M3J6L6"/>
<protein>
    <recommendedName>
        <fullName evidence="4">Cell wall protein</fullName>
    </recommendedName>
</protein>
<feature type="compositionally biased region" description="Acidic residues" evidence="1">
    <location>
        <begin position="319"/>
        <end position="382"/>
    </location>
</feature>
<organism evidence="2 3">
    <name type="scientific">Candida maltosa (strain Xu316)</name>
    <name type="common">Yeast</name>
    <dbReference type="NCBI Taxonomy" id="1245528"/>
    <lineage>
        <taxon>Eukaryota</taxon>
        <taxon>Fungi</taxon>
        <taxon>Dikarya</taxon>
        <taxon>Ascomycota</taxon>
        <taxon>Saccharomycotina</taxon>
        <taxon>Pichiomycetes</taxon>
        <taxon>Debaryomycetaceae</taxon>
        <taxon>Candida/Lodderomyces clade</taxon>
        <taxon>Candida</taxon>
    </lineage>
</organism>
<dbReference type="EMBL" id="AOGT01001439">
    <property type="protein sequence ID" value="EMG47698.1"/>
    <property type="molecule type" value="Genomic_DNA"/>
</dbReference>
<gene>
    <name evidence="2" type="ORF">G210_1889</name>
</gene>
<name>M3J6L6_CANMX</name>
<sequence>MIALALSASNQKSSSVVQQKQPVSLGGAKAWTSLAEAPYIIAAAGTDFTTTWTTTDSKGKTVTKSGIANADDYNTAITSTFGEAVYTSLANAPVVVGSGVDFTTTWTTTDAQGSTIVRSGVANKDDYNTAILTTYTPQPVAIAAAEDEAADEDTDIRFSLAGAAPVTVVAEGSAYTTTWTVTADDGSEVTHSGIAFADDYNTAITTTFAPHNDANGWTTVAGASVVAGSGTSHTITWTTTNAQGSAVTKSGVIIVDDYNTATIKTFDATTSAVESKAPAPVKSSSSSSSSEKIWTSLANEAITSEDEEVPTTSTTSTEDPVDPTEDPVVEDPADPTEPAAEDPADPTEDPEDPADPTEDPVDPTEDPTVEDPAAEETPEADPEASATATDETHEPEDNQSSVQPSDDVTENTYTTAYETTDASGQVVTTSEVIIVGTDEQGNLTTVTSSIESTTAEDNEASDVVVETVTETITSCDEEQKCTESVHIFTTTSSKAPVVAPTTTSPASQSVVVPTSASQSSVVDELVNSGNSLKSSMFVVYSLSALGLFALL</sequence>
<feature type="region of interest" description="Disordered" evidence="1">
    <location>
        <begin position="270"/>
        <end position="409"/>
    </location>
</feature>
<dbReference type="HOGENOM" id="CLU_494305_0_0_1"/>
<comment type="caution">
    <text evidence="2">The sequence shown here is derived from an EMBL/GenBank/DDBJ whole genome shotgun (WGS) entry which is preliminary data.</text>
</comment>
<evidence type="ECO:0000313" key="2">
    <source>
        <dbReference type="EMBL" id="EMG47698.1"/>
    </source>
</evidence>
<evidence type="ECO:0000313" key="3">
    <source>
        <dbReference type="Proteomes" id="UP000011777"/>
    </source>
</evidence>
<dbReference type="Proteomes" id="UP000011777">
    <property type="component" value="Unassembled WGS sequence"/>
</dbReference>
<accession>M3J6L6</accession>
<evidence type="ECO:0000256" key="1">
    <source>
        <dbReference type="SAM" id="MobiDB-lite"/>
    </source>
</evidence>
<dbReference type="STRING" id="1245528.M3J6L6"/>
<dbReference type="Pfam" id="PF15789">
    <property type="entry name" value="Hyr1"/>
    <property type="match status" value="1"/>
</dbReference>
<reference evidence="2 3" key="1">
    <citation type="submission" date="2013-02" db="EMBL/GenBank/DDBJ databases">
        <title>Genome sequence of Candida maltosa Xu316, a potential industrial strain for xylitol and ethanol production.</title>
        <authorList>
            <person name="Yu J."/>
            <person name="Wang Q."/>
            <person name="Geng X."/>
            <person name="Bao W."/>
            <person name="He P."/>
            <person name="Cai J."/>
        </authorList>
    </citation>
    <scope>NUCLEOTIDE SEQUENCE [LARGE SCALE GENOMIC DNA]</scope>
    <source>
        <strain evidence="3">Xu316</strain>
    </source>
</reference>
<feature type="compositionally biased region" description="Polar residues" evidence="1">
    <location>
        <begin position="291"/>
        <end position="302"/>
    </location>
</feature>